<dbReference type="STRING" id="274537.BIU88_08680"/>
<evidence type="ECO:0000313" key="2">
    <source>
        <dbReference type="EMBL" id="AOS84199.1"/>
    </source>
</evidence>
<proteinExistence type="predicted"/>
<evidence type="ECO:0000259" key="1">
    <source>
        <dbReference type="PROSITE" id="PS50104"/>
    </source>
</evidence>
<dbReference type="OrthoDB" id="596634at2"/>
<dbReference type="PROSITE" id="PS50104">
    <property type="entry name" value="TIR"/>
    <property type="match status" value="1"/>
</dbReference>
<evidence type="ECO:0000313" key="3">
    <source>
        <dbReference type="Proteomes" id="UP000095185"/>
    </source>
</evidence>
<gene>
    <name evidence="2" type="ORF">BIU88_08680</name>
</gene>
<accession>A0A1D8D8Y8</accession>
<dbReference type="Gene3D" id="3.40.50.10140">
    <property type="entry name" value="Toll/interleukin-1 receptor homology (TIR) domain"/>
    <property type="match status" value="1"/>
</dbReference>
<keyword evidence="3" id="KW-1185">Reference proteome</keyword>
<dbReference type="EMBL" id="CP017305">
    <property type="protein sequence ID" value="AOS84199.1"/>
    <property type="molecule type" value="Genomic_DNA"/>
</dbReference>
<dbReference type="SUPFAM" id="SSF52309">
    <property type="entry name" value="N-(deoxy)ribosyltransferase-like"/>
    <property type="match status" value="1"/>
</dbReference>
<dbReference type="RefSeq" id="WP_069810394.1">
    <property type="nucleotide sequence ID" value="NZ_CP017305.1"/>
</dbReference>
<dbReference type="InterPro" id="IPR000157">
    <property type="entry name" value="TIR_dom"/>
</dbReference>
<reference evidence="2" key="1">
    <citation type="submission" date="2016-09" db="EMBL/GenBank/DDBJ databases">
        <title>Genome sequence of Chlorobaculum limnaeum.</title>
        <authorList>
            <person name="Liu Z."/>
            <person name="Tank M."/>
            <person name="Bryant D.A."/>
        </authorList>
    </citation>
    <scope>NUCLEOTIDE SEQUENCE [LARGE SCALE GENOMIC DNA]</scope>
    <source>
        <strain evidence="2">DSM 1677</strain>
    </source>
</reference>
<dbReference type="Pfam" id="PF13676">
    <property type="entry name" value="TIR_2"/>
    <property type="match status" value="1"/>
</dbReference>
<dbReference type="SUPFAM" id="SSF52200">
    <property type="entry name" value="Toll/Interleukin receptor TIR domain"/>
    <property type="match status" value="1"/>
</dbReference>
<sequence>MSQIFISYSHKDREFVKRLTNDLNVNLPDAQVLYDMLIQPGTSWAETLASQIEQADIVLAVLSPDYLASAWAEQELNVALERQLKNESFLLPLLIRPCNPTGFLSQLTWVDFTEDYGAGLANLIWGITGKRPKAAKGEVPGAPIKAVDPIEVESLRNQLQEAVELFKSRAAEPLPHQQFTEHVRAPEEKMRCFVVMPFGDEDLQVVYEDFVKPTLVDGCNLHCERGDDVFGSNIIMEDILKSIGTADVVLADLTRKNANVFYEVGICHALGKPVLLLAQSIDDVPFDLRHRRVLLYDYSPRGCKRLEGTLKQNMNAVLKDF</sequence>
<dbReference type="Proteomes" id="UP000095185">
    <property type="component" value="Chromosome"/>
</dbReference>
<dbReference type="AlphaFoldDB" id="A0A1D8D8Y8"/>
<dbReference type="GO" id="GO:0007165">
    <property type="term" value="P:signal transduction"/>
    <property type="evidence" value="ECO:0007669"/>
    <property type="project" value="InterPro"/>
</dbReference>
<organism evidence="2 3">
    <name type="scientific">Chlorobaculum limnaeum</name>
    <dbReference type="NCBI Taxonomy" id="274537"/>
    <lineage>
        <taxon>Bacteria</taxon>
        <taxon>Pseudomonadati</taxon>
        <taxon>Chlorobiota</taxon>
        <taxon>Chlorobiia</taxon>
        <taxon>Chlorobiales</taxon>
        <taxon>Chlorobiaceae</taxon>
        <taxon>Chlorobaculum</taxon>
    </lineage>
</organism>
<dbReference type="InterPro" id="IPR035897">
    <property type="entry name" value="Toll_tir_struct_dom_sf"/>
</dbReference>
<dbReference type="Gene3D" id="3.40.50.450">
    <property type="match status" value="1"/>
</dbReference>
<feature type="domain" description="TIR" evidence="1">
    <location>
        <begin position="1"/>
        <end position="132"/>
    </location>
</feature>
<dbReference type="KEGG" id="clz:BIU88_08680"/>
<name>A0A1D8D8Y8_CHLLM</name>
<dbReference type="SMART" id="SM00255">
    <property type="entry name" value="TIR"/>
    <property type="match status" value="1"/>
</dbReference>
<protein>
    <recommendedName>
        <fullName evidence="1">TIR domain-containing protein</fullName>
    </recommendedName>
</protein>